<name>A0ABW1EUL3_9ACTN</name>
<keyword evidence="5 7" id="KW-1133">Transmembrane helix</keyword>
<evidence type="ECO:0000313" key="9">
    <source>
        <dbReference type="EMBL" id="MFC5884379.1"/>
    </source>
</evidence>
<comment type="caution">
    <text evidence="9">The sequence shown here is derived from an EMBL/GenBank/DDBJ whole genome shotgun (WGS) entry which is preliminary data.</text>
</comment>
<dbReference type="Gene3D" id="3.40.50.300">
    <property type="entry name" value="P-loop containing nucleotide triphosphate hydrolases"/>
    <property type="match status" value="1"/>
</dbReference>
<comment type="subcellular location">
    <subcellularLocation>
        <location evidence="1">Cell membrane</location>
        <topology evidence="1">Multi-pass membrane protein</topology>
    </subcellularLocation>
</comment>
<keyword evidence="6 7" id="KW-0472">Membrane</keyword>
<dbReference type="Proteomes" id="UP001596067">
    <property type="component" value="Unassembled WGS sequence"/>
</dbReference>
<dbReference type="PANTHER" id="PTHR24221">
    <property type="entry name" value="ATP-BINDING CASSETTE SUB-FAMILY B"/>
    <property type="match status" value="1"/>
</dbReference>
<gene>
    <name evidence="9" type="ORF">ACFP0N_05180</name>
</gene>
<dbReference type="PROSITE" id="PS00211">
    <property type="entry name" value="ABC_TRANSPORTER_1"/>
    <property type="match status" value="1"/>
</dbReference>
<keyword evidence="4 9" id="KW-0067">ATP-binding</keyword>
<keyword evidence="3" id="KW-0547">Nucleotide-binding</keyword>
<evidence type="ECO:0000256" key="3">
    <source>
        <dbReference type="ARBA" id="ARBA00022741"/>
    </source>
</evidence>
<evidence type="ECO:0000256" key="6">
    <source>
        <dbReference type="ARBA" id="ARBA00023136"/>
    </source>
</evidence>
<evidence type="ECO:0000256" key="1">
    <source>
        <dbReference type="ARBA" id="ARBA00004651"/>
    </source>
</evidence>
<dbReference type="SMART" id="SM00382">
    <property type="entry name" value="AAA"/>
    <property type="match status" value="1"/>
</dbReference>
<reference evidence="10" key="1">
    <citation type="journal article" date="2019" name="Int. J. Syst. Evol. Microbiol.">
        <title>The Global Catalogue of Microorganisms (GCM) 10K type strain sequencing project: providing services to taxonomists for standard genome sequencing and annotation.</title>
        <authorList>
            <consortium name="The Broad Institute Genomics Platform"/>
            <consortium name="The Broad Institute Genome Sequencing Center for Infectious Disease"/>
            <person name="Wu L."/>
            <person name="Ma J."/>
        </authorList>
    </citation>
    <scope>NUCLEOTIDE SEQUENCE [LARGE SCALE GENOMIC DNA]</scope>
    <source>
        <strain evidence="10">CGMCC 4.1469</strain>
    </source>
</reference>
<accession>A0ABW1EUL3</accession>
<dbReference type="GO" id="GO:0005524">
    <property type="term" value="F:ATP binding"/>
    <property type="evidence" value="ECO:0007669"/>
    <property type="project" value="UniProtKB-KW"/>
</dbReference>
<dbReference type="SUPFAM" id="SSF90123">
    <property type="entry name" value="ABC transporter transmembrane region"/>
    <property type="match status" value="2"/>
</dbReference>
<feature type="transmembrane region" description="Helical" evidence="7">
    <location>
        <begin position="45"/>
        <end position="69"/>
    </location>
</feature>
<dbReference type="Pfam" id="PF00005">
    <property type="entry name" value="ABC_tran"/>
    <property type="match status" value="1"/>
</dbReference>
<protein>
    <submittedName>
        <fullName evidence="9">ABC transporter ATP-binding protein</fullName>
    </submittedName>
</protein>
<dbReference type="InterPro" id="IPR003439">
    <property type="entry name" value="ABC_transporter-like_ATP-bd"/>
</dbReference>
<evidence type="ECO:0000256" key="5">
    <source>
        <dbReference type="ARBA" id="ARBA00022989"/>
    </source>
</evidence>
<dbReference type="CDD" id="cd03228">
    <property type="entry name" value="ABCC_MRP_Like"/>
    <property type="match status" value="1"/>
</dbReference>
<evidence type="ECO:0000259" key="8">
    <source>
        <dbReference type="PROSITE" id="PS50893"/>
    </source>
</evidence>
<dbReference type="InterPro" id="IPR039421">
    <property type="entry name" value="Type_1_exporter"/>
</dbReference>
<dbReference type="PROSITE" id="PS50893">
    <property type="entry name" value="ABC_TRANSPORTER_2"/>
    <property type="match status" value="1"/>
</dbReference>
<dbReference type="InterPro" id="IPR027417">
    <property type="entry name" value="P-loop_NTPase"/>
</dbReference>
<organism evidence="9 10">
    <name type="scientific">Kitasatospora aburaviensis</name>
    <dbReference type="NCBI Taxonomy" id="67265"/>
    <lineage>
        <taxon>Bacteria</taxon>
        <taxon>Bacillati</taxon>
        <taxon>Actinomycetota</taxon>
        <taxon>Actinomycetes</taxon>
        <taxon>Kitasatosporales</taxon>
        <taxon>Streptomycetaceae</taxon>
        <taxon>Kitasatospora</taxon>
    </lineage>
</organism>
<evidence type="ECO:0000313" key="10">
    <source>
        <dbReference type="Proteomes" id="UP001596067"/>
    </source>
</evidence>
<evidence type="ECO:0000256" key="7">
    <source>
        <dbReference type="SAM" id="Phobius"/>
    </source>
</evidence>
<dbReference type="Gene3D" id="1.20.1560.10">
    <property type="entry name" value="ABC transporter type 1, transmembrane domain"/>
    <property type="match status" value="1"/>
</dbReference>
<keyword evidence="10" id="KW-1185">Reference proteome</keyword>
<dbReference type="InterPro" id="IPR036640">
    <property type="entry name" value="ABC1_TM_sf"/>
</dbReference>
<dbReference type="RefSeq" id="WP_313762711.1">
    <property type="nucleotide sequence ID" value="NZ_BAAAVH010000110.1"/>
</dbReference>
<evidence type="ECO:0000256" key="2">
    <source>
        <dbReference type="ARBA" id="ARBA00022692"/>
    </source>
</evidence>
<feature type="domain" description="ABC transporter" evidence="8">
    <location>
        <begin position="365"/>
        <end position="599"/>
    </location>
</feature>
<sequence length="613" mass="64865">MTETPETPAGAEQRSGLAALAARLRDRDEWKFFAVLPRAHRGLAVAWWALILVRGALPALFAVTTGLLVDAIGDGTSLTGPLCAAGTVFVLLRMLVPLHSQVGVALGERLSCLLHDLLVETTTAPGGIAHLESRELADELAGARDFDQGTVGPPMAISVGLIAGGLVEAAVGAGQVIVLAAYTWWAPLLVGGAWLATHWLLKESSFWDRNTGEVLDAQRRSDYTYKLAVDAPAAKELRIFGLGDWTVARFAAARRRLVELRWQTTKLQQRPLRWTILVLVAANGVTLWSLARDAASGAVGTGEVVVFAQAAVGASAIAFGGLNWALPPAAGSVAAVLGLRESMAEAGRLGGTGELPAGEAPRDGIRFREVGFSYPNDDRPVLDGLDLTIEAGTSLAVVGLNGAGKTTLVKLLCGLYEPTSGTIEVDGTALGELDLPSWRRRLTAVFQDFNRYELPLRDNVAPLGAPDEVVEAALTDAGAADLADLDTVLAPGYDGGRDLSGGQWQRVAVARALCAVRQGAGVVVLDEPTAQLDVRGEAEIFDRILTATKGCTTVLISHRFSTVQHADRICVLADGRVAELGTHDELMAANGRYRQMFDLQASRFEEEPDGIAG</sequence>
<feature type="transmembrane region" description="Helical" evidence="7">
    <location>
        <begin position="75"/>
        <end position="96"/>
    </location>
</feature>
<feature type="transmembrane region" description="Helical" evidence="7">
    <location>
        <begin position="271"/>
        <end position="291"/>
    </location>
</feature>
<feature type="transmembrane region" description="Helical" evidence="7">
    <location>
        <begin position="156"/>
        <end position="178"/>
    </location>
</feature>
<evidence type="ECO:0000256" key="4">
    <source>
        <dbReference type="ARBA" id="ARBA00022840"/>
    </source>
</evidence>
<feature type="transmembrane region" description="Helical" evidence="7">
    <location>
        <begin position="184"/>
        <end position="201"/>
    </location>
</feature>
<dbReference type="PANTHER" id="PTHR24221:SF646">
    <property type="entry name" value="HAEMOLYSIN SECRETION ATP-BINDING PROTEIN"/>
    <property type="match status" value="1"/>
</dbReference>
<dbReference type="SUPFAM" id="SSF52540">
    <property type="entry name" value="P-loop containing nucleoside triphosphate hydrolases"/>
    <property type="match status" value="1"/>
</dbReference>
<keyword evidence="2 7" id="KW-0812">Transmembrane</keyword>
<dbReference type="InterPro" id="IPR017871">
    <property type="entry name" value="ABC_transporter-like_CS"/>
</dbReference>
<dbReference type="InterPro" id="IPR003593">
    <property type="entry name" value="AAA+_ATPase"/>
</dbReference>
<proteinExistence type="predicted"/>
<dbReference type="EMBL" id="JBHSOD010000004">
    <property type="protein sequence ID" value="MFC5884379.1"/>
    <property type="molecule type" value="Genomic_DNA"/>
</dbReference>